<reference evidence="2 3" key="1">
    <citation type="journal article" date="2019" name="Int. J. Syst. Evol. Microbiol.">
        <title>The Global Catalogue of Microorganisms (GCM) 10K type strain sequencing project: providing services to taxonomists for standard genome sequencing and annotation.</title>
        <authorList>
            <consortium name="The Broad Institute Genomics Platform"/>
            <consortium name="The Broad Institute Genome Sequencing Center for Infectious Disease"/>
            <person name="Wu L."/>
            <person name="Ma J."/>
        </authorList>
    </citation>
    <scope>NUCLEOTIDE SEQUENCE [LARGE SCALE GENOMIC DNA]</scope>
    <source>
        <strain evidence="2 3">JCM 14304</strain>
    </source>
</reference>
<dbReference type="EMBL" id="BAAAND010000008">
    <property type="protein sequence ID" value="GAA1598490.1"/>
    <property type="molecule type" value="Genomic_DNA"/>
</dbReference>
<evidence type="ECO:0008006" key="4">
    <source>
        <dbReference type="Google" id="ProtNLM"/>
    </source>
</evidence>
<keyword evidence="1" id="KW-0732">Signal</keyword>
<evidence type="ECO:0000313" key="3">
    <source>
        <dbReference type="Proteomes" id="UP001500190"/>
    </source>
</evidence>
<sequence length="140" mass="14780">MRKFLTAAVVLGAAAILPTGAAGAAATPSRPAAQPTVQSVQTMLSSGWKSGCNFKTCVYARYNGHGWDAFGGVRAPISYGHLDVFGPDHVTHHSGGDRSWQPGDASTTFHGTGLGRICAQGWYRYPDNHYVSQGLACVEL</sequence>
<dbReference type="Proteomes" id="UP001500190">
    <property type="component" value="Unassembled WGS sequence"/>
</dbReference>
<evidence type="ECO:0000256" key="1">
    <source>
        <dbReference type="SAM" id="SignalP"/>
    </source>
</evidence>
<feature type="chain" id="PRO_5046215113" description="Peptidase inhibitor family I36" evidence="1">
    <location>
        <begin position="25"/>
        <end position="140"/>
    </location>
</feature>
<comment type="caution">
    <text evidence="2">The sequence shown here is derived from an EMBL/GenBank/DDBJ whole genome shotgun (WGS) entry which is preliminary data.</text>
</comment>
<proteinExistence type="predicted"/>
<feature type="signal peptide" evidence="1">
    <location>
        <begin position="1"/>
        <end position="24"/>
    </location>
</feature>
<accession>A0ABN2E759</accession>
<name>A0ABN2E759_9ACTN</name>
<protein>
    <recommendedName>
        <fullName evidence="4">Peptidase inhibitor family I36</fullName>
    </recommendedName>
</protein>
<keyword evidence="3" id="KW-1185">Reference proteome</keyword>
<organism evidence="2 3">
    <name type="scientific">Kribbella karoonensis</name>
    <dbReference type="NCBI Taxonomy" id="324851"/>
    <lineage>
        <taxon>Bacteria</taxon>
        <taxon>Bacillati</taxon>
        <taxon>Actinomycetota</taxon>
        <taxon>Actinomycetes</taxon>
        <taxon>Propionibacteriales</taxon>
        <taxon>Kribbellaceae</taxon>
        <taxon>Kribbella</taxon>
    </lineage>
</organism>
<evidence type="ECO:0000313" key="2">
    <source>
        <dbReference type="EMBL" id="GAA1598490.1"/>
    </source>
</evidence>
<gene>
    <name evidence="2" type="ORF">GCM10009742_52440</name>
</gene>
<dbReference type="RefSeq" id="WP_344195897.1">
    <property type="nucleotide sequence ID" value="NZ_BAAAND010000008.1"/>
</dbReference>